<dbReference type="Proteomes" id="UP000566711">
    <property type="component" value="Unassembled WGS sequence"/>
</dbReference>
<feature type="chain" id="PRO_5030645526" evidence="1">
    <location>
        <begin position="22"/>
        <end position="144"/>
    </location>
</feature>
<evidence type="ECO:0000313" key="2">
    <source>
        <dbReference type="EMBL" id="MBA5605893.1"/>
    </source>
</evidence>
<dbReference type="SUPFAM" id="SSF53850">
    <property type="entry name" value="Periplasmic binding protein-like II"/>
    <property type="match status" value="1"/>
</dbReference>
<comment type="caution">
    <text evidence="2">The sequence shown here is derived from an EMBL/GenBank/DDBJ whole genome shotgun (WGS) entry which is preliminary data.</text>
</comment>
<accession>A0A7W2EH95</accession>
<sequence>MHLPVSVLVRLLLATVLLAGASCRADVVVIVSARNPLKTLSGEQASDLFLGKSADFPNGLHAVPIDQSEGSPVRDAFYLKTSGKAPAQMKAHWARMLFTGRGQPPVESGDNAAIKRLVADNPNLVGYIDRSALDSSVRAVLSIH</sequence>
<protein>
    <submittedName>
        <fullName evidence="2">Phosphate ABC transporter substrate-binding protein</fullName>
    </submittedName>
</protein>
<evidence type="ECO:0000256" key="1">
    <source>
        <dbReference type="SAM" id="SignalP"/>
    </source>
</evidence>
<dbReference type="RefSeq" id="WP_182217348.1">
    <property type="nucleotide sequence ID" value="NZ_JACEZS010000008.1"/>
</dbReference>
<name>A0A7W2EH95_9BURK</name>
<dbReference type="AlphaFoldDB" id="A0A7W2EH95"/>
<keyword evidence="3" id="KW-1185">Reference proteome</keyword>
<reference evidence="2 3" key="1">
    <citation type="submission" date="2020-07" db="EMBL/GenBank/DDBJ databases">
        <title>Novel species isolated from subtropical streams in China.</title>
        <authorList>
            <person name="Lu H."/>
        </authorList>
    </citation>
    <scope>NUCLEOTIDE SEQUENCE [LARGE SCALE GENOMIC DNA]</scope>
    <source>
        <strain evidence="2 3">FT3S</strain>
    </source>
</reference>
<evidence type="ECO:0000313" key="3">
    <source>
        <dbReference type="Proteomes" id="UP000566711"/>
    </source>
</evidence>
<dbReference type="Gene3D" id="3.40.190.10">
    <property type="entry name" value="Periplasmic binding protein-like II"/>
    <property type="match status" value="1"/>
</dbReference>
<dbReference type="EMBL" id="JACEZS010000008">
    <property type="protein sequence ID" value="MBA5605893.1"/>
    <property type="molecule type" value="Genomic_DNA"/>
</dbReference>
<gene>
    <name evidence="2" type="ORF">H3H36_11035</name>
</gene>
<organism evidence="2 3">
    <name type="scientific">Rugamonas fusca</name>
    <dbReference type="NCBI Taxonomy" id="2758568"/>
    <lineage>
        <taxon>Bacteria</taxon>
        <taxon>Pseudomonadati</taxon>
        <taxon>Pseudomonadota</taxon>
        <taxon>Betaproteobacteria</taxon>
        <taxon>Burkholderiales</taxon>
        <taxon>Oxalobacteraceae</taxon>
        <taxon>Telluria group</taxon>
        <taxon>Rugamonas</taxon>
    </lineage>
</organism>
<keyword evidence="1" id="KW-0732">Signal</keyword>
<feature type="signal peptide" evidence="1">
    <location>
        <begin position="1"/>
        <end position="21"/>
    </location>
</feature>
<proteinExistence type="predicted"/>